<dbReference type="AlphaFoldDB" id="A0A3B1AA12"/>
<sequence>GIKCIVVYGIVTKDLWLTSLAEAAYQKKNAGYVQAFEKMVLVGLIFIHDDFPTALIANKLDSTIVNNLINVNHVFFSGIKCILFS</sequence>
<feature type="non-terminal residue" evidence="1">
    <location>
        <position position="1"/>
    </location>
</feature>
<gene>
    <name evidence="1" type="ORF">MNBD_GAMMA19-454</name>
</gene>
<organism evidence="1">
    <name type="scientific">hydrothermal vent metagenome</name>
    <dbReference type="NCBI Taxonomy" id="652676"/>
    <lineage>
        <taxon>unclassified sequences</taxon>
        <taxon>metagenomes</taxon>
        <taxon>ecological metagenomes</taxon>
    </lineage>
</organism>
<dbReference type="EMBL" id="UOFV01000329">
    <property type="protein sequence ID" value="VAX02606.1"/>
    <property type="molecule type" value="Genomic_DNA"/>
</dbReference>
<evidence type="ECO:0000313" key="1">
    <source>
        <dbReference type="EMBL" id="VAX02606.1"/>
    </source>
</evidence>
<accession>A0A3B1AA12</accession>
<reference evidence="1" key="1">
    <citation type="submission" date="2018-06" db="EMBL/GenBank/DDBJ databases">
        <authorList>
            <person name="Zhirakovskaya E."/>
        </authorList>
    </citation>
    <scope>NUCLEOTIDE SEQUENCE</scope>
</reference>
<protein>
    <submittedName>
        <fullName evidence="1">Uncharacterized protein</fullName>
    </submittedName>
</protein>
<name>A0A3B1AA12_9ZZZZ</name>
<proteinExistence type="predicted"/>